<dbReference type="PANTHER" id="PTHR42085:SF2">
    <property type="entry name" value="F-BOX DOMAIN-CONTAINING PROTEIN"/>
    <property type="match status" value="1"/>
</dbReference>
<reference evidence="1 2" key="1">
    <citation type="submission" date="2021-11" db="EMBL/GenBank/DDBJ databases">
        <title>Black yeast isolated from Biological Soil Crust.</title>
        <authorList>
            <person name="Kurbessoian T."/>
        </authorList>
    </citation>
    <scope>NUCLEOTIDE SEQUENCE [LARGE SCALE GENOMIC DNA]</scope>
    <source>
        <strain evidence="1 2">CCFEE 5522</strain>
    </source>
</reference>
<evidence type="ECO:0000313" key="1">
    <source>
        <dbReference type="EMBL" id="KAK4545846.1"/>
    </source>
</evidence>
<evidence type="ECO:0000313" key="2">
    <source>
        <dbReference type="Proteomes" id="UP001324427"/>
    </source>
</evidence>
<proteinExistence type="predicted"/>
<dbReference type="PANTHER" id="PTHR42085">
    <property type="entry name" value="F-BOX DOMAIN-CONTAINING PROTEIN"/>
    <property type="match status" value="1"/>
</dbReference>
<dbReference type="Proteomes" id="UP001324427">
    <property type="component" value="Unassembled WGS sequence"/>
</dbReference>
<dbReference type="AlphaFoldDB" id="A0AAV9JKJ2"/>
<gene>
    <name evidence="1" type="ORF">LTR36_002410</name>
</gene>
<keyword evidence="2" id="KW-1185">Reference proteome</keyword>
<dbReference type="EMBL" id="JAVFHQ010000017">
    <property type="protein sequence ID" value="KAK4545846.1"/>
    <property type="molecule type" value="Genomic_DNA"/>
</dbReference>
<name>A0AAV9JKJ2_9PEZI</name>
<sequence length="376" mass="42722">MKNGPSNESLGLTLERVGRALYETRLRKYEPELALISSGIHYGKTQALVIGSFSDNKAYKVVTSNDEPIDKASQEREDAIAQHLEINQYEHDNRASCLPAQLALDSYRGFRVLFGERLHAQNYSSIQNIDQKFLDLPGEIRNRIYELYLVVDPDIDLSPKTSMKRRSDIDCAVGRYLKLKPILRLLRLSRQINSQASDIFYGDNEFRFTSKFGWCYLLAFLRKIGLANVSRLRRLAVPVPYEGRDYSASWGPSMDSVASSLHRMGLNDDDQSEPPSIQACIRGCIKILEKAGNLEVLRLVLPISFRFADNSLKPLKLNASRFNNLTVVLVHLHNSEYRDETVGGTHMPITEIRNLPGDDYEEYEYADPEAWAKAKG</sequence>
<protein>
    <submittedName>
        <fullName evidence="1">Uncharacterized protein</fullName>
    </submittedName>
</protein>
<comment type="caution">
    <text evidence="1">The sequence shown here is derived from an EMBL/GenBank/DDBJ whole genome shotgun (WGS) entry which is preliminary data.</text>
</comment>
<accession>A0AAV9JKJ2</accession>
<organism evidence="1 2">
    <name type="scientific">Oleoguttula mirabilis</name>
    <dbReference type="NCBI Taxonomy" id="1507867"/>
    <lineage>
        <taxon>Eukaryota</taxon>
        <taxon>Fungi</taxon>
        <taxon>Dikarya</taxon>
        <taxon>Ascomycota</taxon>
        <taxon>Pezizomycotina</taxon>
        <taxon>Dothideomycetes</taxon>
        <taxon>Dothideomycetidae</taxon>
        <taxon>Mycosphaerellales</taxon>
        <taxon>Teratosphaeriaceae</taxon>
        <taxon>Oleoguttula</taxon>
    </lineage>
</organism>
<dbReference type="InterPro" id="IPR038883">
    <property type="entry name" value="AN11006-like"/>
</dbReference>